<sequence length="356" mass="40510">CQPSDPCYCDDGTPRSEALRQCLRTACSLDDQLNAQRFRAETCGLPVHNEQAEIREIIYPLFGLAVIFTLARLLSRWPRLQGAGFWWDDFVVSLCLFPVVVFPVDSEMNLRYGLGRDMWFLTAHHLEKFLLWFYIAEPIYIVATRLTKLSLVLLYMRLWPEKNKFRYICIAVAVLLVLSIPAGFLPVVFQCQPVSRYWRQLEPNVSGTCINQKVMSIANATIVIAFDVVTLLLPVRNLLKARVPWTTRLGILSVFLVGFAVTACSGIRISYISLYTKNSTNLTYDYRELAMWSHIEVYLSLVCCSMPQMPGLVRRVLTLVTMGRKGRLESDSSGVERVDTKLWGDKYAPKAEAVDG</sequence>
<organism evidence="8 9">
    <name type="scientific">Cercospora zeae-maydis SCOH1-5</name>
    <dbReference type="NCBI Taxonomy" id="717836"/>
    <lineage>
        <taxon>Eukaryota</taxon>
        <taxon>Fungi</taxon>
        <taxon>Dikarya</taxon>
        <taxon>Ascomycota</taxon>
        <taxon>Pezizomycotina</taxon>
        <taxon>Dothideomycetes</taxon>
        <taxon>Dothideomycetidae</taxon>
        <taxon>Mycosphaerellales</taxon>
        <taxon>Mycosphaerellaceae</taxon>
        <taxon>Cercospora</taxon>
    </lineage>
</organism>
<evidence type="ECO:0000259" key="7">
    <source>
        <dbReference type="Pfam" id="PF20684"/>
    </source>
</evidence>
<feature type="transmembrane region" description="Helical" evidence="6">
    <location>
        <begin position="86"/>
        <end position="104"/>
    </location>
</feature>
<proteinExistence type="inferred from homology"/>
<dbReference type="PANTHER" id="PTHR33048">
    <property type="entry name" value="PTH11-LIKE INTEGRAL MEMBRANE PROTEIN (AFU_ORTHOLOGUE AFUA_5G11245)"/>
    <property type="match status" value="1"/>
</dbReference>
<keyword evidence="2 6" id="KW-0812">Transmembrane</keyword>
<evidence type="ECO:0000256" key="1">
    <source>
        <dbReference type="ARBA" id="ARBA00004141"/>
    </source>
</evidence>
<accession>A0A6A6F1Q4</accession>
<gene>
    <name evidence="8" type="ORF">CERZMDRAFT_51674</name>
</gene>
<evidence type="ECO:0000313" key="9">
    <source>
        <dbReference type="Proteomes" id="UP000799539"/>
    </source>
</evidence>
<dbReference type="GO" id="GO:0016020">
    <property type="term" value="C:membrane"/>
    <property type="evidence" value="ECO:0007669"/>
    <property type="project" value="UniProtKB-SubCell"/>
</dbReference>
<dbReference type="PANTHER" id="PTHR33048:SF47">
    <property type="entry name" value="INTEGRAL MEMBRANE PROTEIN-RELATED"/>
    <property type="match status" value="1"/>
</dbReference>
<evidence type="ECO:0000256" key="3">
    <source>
        <dbReference type="ARBA" id="ARBA00022989"/>
    </source>
</evidence>
<feature type="transmembrane region" description="Helical" evidence="6">
    <location>
        <begin position="57"/>
        <end position="74"/>
    </location>
</feature>
<feature type="transmembrane region" description="Helical" evidence="6">
    <location>
        <begin position="217"/>
        <end position="239"/>
    </location>
</feature>
<reference evidence="8" key="1">
    <citation type="journal article" date="2020" name="Stud. Mycol.">
        <title>101 Dothideomycetes genomes: a test case for predicting lifestyles and emergence of pathogens.</title>
        <authorList>
            <person name="Haridas S."/>
            <person name="Albert R."/>
            <person name="Binder M."/>
            <person name="Bloem J."/>
            <person name="Labutti K."/>
            <person name="Salamov A."/>
            <person name="Andreopoulos B."/>
            <person name="Baker S."/>
            <person name="Barry K."/>
            <person name="Bills G."/>
            <person name="Bluhm B."/>
            <person name="Cannon C."/>
            <person name="Castanera R."/>
            <person name="Culley D."/>
            <person name="Daum C."/>
            <person name="Ezra D."/>
            <person name="Gonzalez J."/>
            <person name="Henrissat B."/>
            <person name="Kuo A."/>
            <person name="Liang C."/>
            <person name="Lipzen A."/>
            <person name="Lutzoni F."/>
            <person name="Magnuson J."/>
            <person name="Mondo S."/>
            <person name="Nolan M."/>
            <person name="Ohm R."/>
            <person name="Pangilinan J."/>
            <person name="Park H.-J."/>
            <person name="Ramirez L."/>
            <person name="Alfaro M."/>
            <person name="Sun H."/>
            <person name="Tritt A."/>
            <person name="Yoshinaga Y."/>
            <person name="Zwiers L.-H."/>
            <person name="Turgeon B."/>
            <person name="Goodwin S."/>
            <person name="Spatafora J."/>
            <person name="Crous P."/>
            <person name="Grigoriev I."/>
        </authorList>
    </citation>
    <scope>NUCLEOTIDE SEQUENCE</scope>
    <source>
        <strain evidence="8">SCOH1-5</strain>
    </source>
</reference>
<comment type="subcellular location">
    <subcellularLocation>
        <location evidence="1">Membrane</location>
        <topology evidence="1">Multi-pass membrane protein</topology>
    </subcellularLocation>
</comment>
<dbReference type="Pfam" id="PF20684">
    <property type="entry name" value="Fung_rhodopsin"/>
    <property type="match status" value="1"/>
</dbReference>
<feature type="transmembrane region" description="Helical" evidence="6">
    <location>
        <begin position="251"/>
        <end position="275"/>
    </location>
</feature>
<evidence type="ECO:0000256" key="6">
    <source>
        <dbReference type="SAM" id="Phobius"/>
    </source>
</evidence>
<comment type="similarity">
    <text evidence="5">Belongs to the SAT4 family.</text>
</comment>
<dbReference type="OrthoDB" id="5378633at2759"/>
<feature type="non-terminal residue" evidence="8">
    <location>
        <position position="1"/>
    </location>
</feature>
<feature type="domain" description="Rhodopsin" evidence="7">
    <location>
        <begin position="71"/>
        <end position="314"/>
    </location>
</feature>
<dbReference type="AlphaFoldDB" id="A0A6A6F1Q4"/>
<feature type="transmembrane region" description="Helical" evidence="6">
    <location>
        <begin position="167"/>
        <end position="189"/>
    </location>
</feature>
<name>A0A6A6F1Q4_9PEZI</name>
<keyword evidence="4 6" id="KW-0472">Membrane</keyword>
<dbReference type="InterPro" id="IPR049326">
    <property type="entry name" value="Rhodopsin_dom_fungi"/>
</dbReference>
<dbReference type="Proteomes" id="UP000799539">
    <property type="component" value="Unassembled WGS sequence"/>
</dbReference>
<dbReference type="EMBL" id="ML992706">
    <property type="protein sequence ID" value="KAF2207224.1"/>
    <property type="molecule type" value="Genomic_DNA"/>
</dbReference>
<protein>
    <recommendedName>
        <fullName evidence="7">Rhodopsin domain-containing protein</fullName>
    </recommendedName>
</protein>
<keyword evidence="9" id="KW-1185">Reference proteome</keyword>
<evidence type="ECO:0000256" key="2">
    <source>
        <dbReference type="ARBA" id="ARBA00022692"/>
    </source>
</evidence>
<evidence type="ECO:0000256" key="5">
    <source>
        <dbReference type="ARBA" id="ARBA00038359"/>
    </source>
</evidence>
<feature type="transmembrane region" description="Helical" evidence="6">
    <location>
        <begin position="129"/>
        <end position="155"/>
    </location>
</feature>
<dbReference type="InterPro" id="IPR052337">
    <property type="entry name" value="SAT4-like"/>
</dbReference>
<keyword evidence="3 6" id="KW-1133">Transmembrane helix</keyword>
<evidence type="ECO:0000256" key="4">
    <source>
        <dbReference type="ARBA" id="ARBA00023136"/>
    </source>
</evidence>
<evidence type="ECO:0000313" key="8">
    <source>
        <dbReference type="EMBL" id="KAF2207224.1"/>
    </source>
</evidence>